<evidence type="ECO:0000256" key="5">
    <source>
        <dbReference type="ARBA" id="ARBA00023136"/>
    </source>
</evidence>
<evidence type="ECO:0000256" key="6">
    <source>
        <dbReference type="RuleBase" id="RU004057"/>
    </source>
</evidence>
<name>A0A2T0VS74_9GAMM</name>
<feature type="domain" description="MotA/TolQ/ExbB proton channel" evidence="8">
    <location>
        <begin position="66"/>
        <end position="141"/>
    </location>
</feature>
<dbReference type="PANTHER" id="PTHR30625">
    <property type="entry name" value="PROTEIN TOLQ"/>
    <property type="match status" value="1"/>
</dbReference>
<dbReference type="Proteomes" id="UP000239896">
    <property type="component" value="Unassembled WGS sequence"/>
</dbReference>
<evidence type="ECO:0000259" key="8">
    <source>
        <dbReference type="Pfam" id="PF01618"/>
    </source>
</evidence>
<gene>
    <name evidence="9" type="ORF">BCL64_101110</name>
</gene>
<dbReference type="PANTHER" id="PTHR30625:SF3">
    <property type="entry name" value="TOL-PAL SYSTEM PROTEIN TOLQ"/>
    <property type="match status" value="1"/>
</dbReference>
<keyword evidence="2" id="KW-1003">Cell membrane</keyword>
<evidence type="ECO:0000256" key="7">
    <source>
        <dbReference type="SAM" id="Phobius"/>
    </source>
</evidence>
<sequence>MSIEILSQLTHEFVSWLLAPVLFLLMVAVATAIWEVGVSISERFWLLPRLSRSGRPEQVTELGRRRIERADLLARVGPMLGLMGTLIPLGPGLAALGQGELEALAEAVTVAFDTTVMGLLTGVVGFILARLRRRWYDNVLGALEASGAALEPVPTPAMPQEPA</sequence>
<keyword evidence="6" id="KW-0653">Protein transport</keyword>
<keyword evidence="4 7" id="KW-1133">Transmembrane helix</keyword>
<dbReference type="Pfam" id="PF01618">
    <property type="entry name" value="MotA_ExbB"/>
    <property type="match status" value="1"/>
</dbReference>
<keyword evidence="10" id="KW-1185">Reference proteome</keyword>
<accession>A0A2T0VS74</accession>
<dbReference type="InterPro" id="IPR002898">
    <property type="entry name" value="MotA_ExbB_proton_chnl"/>
</dbReference>
<feature type="transmembrane region" description="Helical" evidence="7">
    <location>
        <begin position="108"/>
        <end position="129"/>
    </location>
</feature>
<keyword evidence="3 7" id="KW-0812">Transmembrane</keyword>
<dbReference type="EMBL" id="PVTM01000001">
    <property type="protein sequence ID" value="PRY73445.1"/>
    <property type="molecule type" value="Genomic_DNA"/>
</dbReference>
<dbReference type="InterPro" id="IPR050790">
    <property type="entry name" value="ExbB/TolQ_transport"/>
</dbReference>
<comment type="caution">
    <text evidence="9">The sequence shown here is derived from an EMBL/GenBank/DDBJ whole genome shotgun (WGS) entry which is preliminary data.</text>
</comment>
<evidence type="ECO:0000313" key="10">
    <source>
        <dbReference type="Proteomes" id="UP000239896"/>
    </source>
</evidence>
<dbReference type="GO" id="GO:0005886">
    <property type="term" value="C:plasma membrane"/>
    <property type="evidence" value="ECO:0007669"/>
    <property type="project" value="UniProtKB-SubCell"/>
</dbReference>
<dbReference type="RefSeq" id="WP_106229074.1">
    <property type="nucleotide sequence ID" value="NZ_PVTM01000001.1"/>
</dbReference>
<comment type="similarity">
    <text evidence="6">Belongs to the exbB/tolQ family.</text>
</comment>
<keyword evidence="5 7" id="KW-0472">Membrane</keyword>
<evidence type="ECO:0000256" key="3">
    <source>
        <dbReference type="ARBA" id="ARBA00022692"/>
    </source>
</evidence>
<evidence type="ECO:0000256" key="1">
    <source>
        <dbReference type="ARBA" id="ARBA00004651"/>
    </source>
</evidence>
<evidence type="ECO:0000256" key="2">
    <source>
        <dbReference type="ARBA" id="ARBA00022475"/>
    </source>
</evidence>
<proteinExistence type="inferred from homology"/>
<feature type="transmembrane region" description="Helical" evidence="7">
    <location>
        <begin position="72"/>
        <end position="96"/>
    </location>
</feature>
<dbReference type="GO" id="GO:0017038">
    <property type="term" value="P:protein import"/>
    <property type="evidence" value="ECO:0007669"/>
    <property type="project" value="TreeGrafter"/>
</dbReference>
<reference evidence="9 10" key="1">
    <citation type="submission" date="2018-03" db="EMBL/GenBank/DDBJ databases">
        <title>Comparative analysis of microorganisms from saline springs in Andes Mountain Range, Colombia.</title>
        <authorList>
            <person name="Rubin E."/>
        </authorList>
    </citation>
    <scope>NUCLEOTIDE SEQUENCE [LARGE SCALE GENOMIC DNA]</scope>
    <source>
        <strain evidence="9 10">USBA 854</strain>
    </source>
</reference>
<organism evidence="9 10">
    <name type="scientific">Halomonas ventosae</name>
    <dbReference type="NCBI Taxonomy" id="229007"/>
    <lineage>
        <taxon>Bacteria</taxon>
        <taxon>Pseudomonadati</taxon>
        <taxon>Pseudomonadota</taxon>
        <taxon>Gammaproteobacteria</taxon>
        <taxon>Oceanospirillales</taxon>
        <taxon>Halomonadaceae</taxon>
        <taxon>Halomonas</taxon>
    </lineage>
</organism>
<evidence type="ECO:0000313" key="9">
    <source>
        <dbReference type="EMBL" id="PRY73445.1"/>
    </source>
</evidence>
<protein>
    <submittedName>
        <fullName evidence="9">Outer membrane transport energization protein ExbB</fullName>
    </submittedName>
</protein>
<keyword evidence="6" id="KW-0813">Transport</keyword>
<feature type="transmembrane region" description="Helical" evidence="7">
    <location>
        <begin position="13"/>
        <end position="34"/>
    </location>
</feature>
<comment type="subcellular location">
    <subcellularLocation>
        <location evidence="1">Cell membrane</location>
        <topology evidence="1">Multi-pass membrane protein</topology>
    </subcellularLocation>
    <subcellularLocation>
        <location evidence="6">Membrane</location>
        <topology evidence="6">Multi-pass membrane protein</topology>
    </subcellularLocation>
</comment>
<dbReference type="AlphaFoldDB" id="A0A2T0VS74"/>
<evidence type="ECO:0000256" key="4">
    <source>
        <dbReference type="ARBA" id="ARBA00022989"/>
    </source>
</evidence>